<dbReference type="PANTHER" id="PTHR39319:SF1">
    <property type="entry name" value="SI:DKEY-256H2.1"/>
    <property type="match status" value="1"/>
</dbReference>
<dbReference type="NCBIfam" id="TIGR04183">
    <property type="entry name" value="Por_Secre_tail"/>
    <property type="match status" value="1"/>
</dbReference>
<keyword evidence="1 3" id="KW-0732">Signal</keyword>
<dbReference type="Pfam" id="PF18962">
    <property type="entry name" value="Por_Secre_tail"/>
    <property type="match status" value="1"/>
</dbReference>
<evidence type="ECO:0000259" key="4">
    <source>
        <dbReference type="SMART" id="SM00560"/>
    </source>
</evidence>
<dbReference type="InterPro" id="IPR006558">
    <property type="entry name" value="LamG-like"/>
</dbReference>
<comment type="caution">
    <text evidence="5">The sequence shown here is derived from an EMBL/GenBank/DDBJ whole genome shotgun (WGS) entry which is preliminary data.</text>
</comment>
<feature type="chain" id="PRO_5016066050" evidence="3">
    <location>
        <begin position="24"/>
        <end position="835"/>
    </location>
</feature>
<dbReference type="GO" id="GO:0016715">
    <property type="term" value="F:oxidoreductase activity, acting on paired donors, with incorporation or reduction of molecular oxygen, reduced ascorbate as one donor, and incorporation of one atom of oxygen"/>
    <property type="evidence" value="ECO:0007669"/>
    <property type="project" value="InterPro"/>
</dbReference>
<gene>
    <name evidence="5" type="ORF">LX95_02158</name>
</gene>
<dbReference type="Proteomes" id="UP000249542">
    <property type="component" value="Unassembled WGS sequence"/>
</dbReference>
<dbReference type="PANTHER" id="PTHR39319">
    <property type="entry name" value="SI:DKEY-256H2.1"/>
    <property type="match status" value="1"/>
</dbReference>
<dbReference type="Pfam" id="PF13385">
    <property type="entry name" value="Laminin_G_3"/>
    <property type="match status" value="1"/>
</dbReference>
<dbReference type="SMART" id="SM00560">
    <property type="entry name" value="LamGL"/>
    <property type="match status" value="1"/>
</dbReference>
<keyword evidence="6" id="KW-1185">Reference proteome</keyword>
<dbReference type="InterPro" id="IPR053251">
    <property type="entry name" value="N-glycanase"/>
</dbReference>
<dbReference type="InterPro" id="IPR015197">
    <property type="entry name" value="PngaseF_C"/>
</dbReference>
<evidence type="ECO:0000256" key="3">
    <source>
        <dbReference type="SAM" id="SignalP"/>
    </source>
</evidence>
<keyword evidence="2" id="KW-1015">Disulfide bond</keyword>
<sequence length="835" mass="92422">MKKIFRQSALLYILILSFFNLSAQSNQYLHFDGIDDYTELPNAAQYVNNLNTISMTGWFYTDALTYGQGMMSIRGGGTGTGEMYLIQLNNGTIECRLITSTGLHEFVAPAGTIQAGQWQHVAWIFNQDTVELFIDGNSIGSGTASGTFQSTTRPFSVGKCIQSGFNFIFKGRADEVSLWSKALTQVEIQDMINNELDGNELGLEVYYKFNQGTPAGNNTNISQLIAENGLTERNSNLLNFSLTGEESNFNGALESGFQAINFPPISNKLITDNPFEIEASVNSGLTVNFEVVTGPASINGNIITLTEEAGEVTIKASQPGNNDFDAAEDVFVTFQVLDPSEVLVEAEVLHPLNGDVYAPTLIPIQIAVKAGIQYPELFSIDQINVEIEGDEVILTNHNNGFLTGWWTPSTYGEKELVLNATNNFGESQNLTHSFNLTATASDLSILGTDEVWVNSDFPTQTVETELPSHVGAFNQISATLFIDCPTGGCDPWDRVSSVEVQGKNGEWYEIIRYLTPYGVSCQSDIDLTDFASLLSGKTKFRVNLGTQGNGFLYTLQLNYQAGVPENPYSYVQKLWYQTYQFGDMANLQPAEEILAHYPENTESAKIKLVSSGHGWGENNTGNAAEFQENTHHIWVDNEETFEQHNWNDCNPNPDNCSPQNGTWYYDRAGWCPGTIAQFFDFDLGSITQNNVELKYIFDESYVDYCHPNNPNCVTGSTCNNCDDGFNPHLIVSSYLVSFGDTPLNQNLNVPNEESGFDISLYPNPSTGVFYIDLEKSQEASSIVVYNYLGKSIKLIQVDQDRQNIQVDLNTAAAGVYFVSIFKGNRILETKKIILE</sequence>
<dbReference type="RefSeq" id="WP_111541432.1">
    <property type="nucleotide sequence ID" value="NZ_QKYV01000005.1"/>
</dbReference>
<dbReference type="Gene3D" id="2.60.120.200">
    <property type="match status" value="1"/>
</dbReference>
<evidence type="ECO:0000256" key="2">
    <source>
        <dbReference type="ARBA" id="ARBA00023157"/>
    </source>
</evidence>
<dbReference type="InterPro" id="IPR026444">
    <property type="entry name" value="Secre_tail"/>
</dbReference>
<protein>
    <submittedName>
        <fullName evidence="5">Putative secreted protein (Por secretion system target)</fullName>
    </submittedName>
</protein>
<dbReference type="AlphaFoldDB" id="A0A2W7IME7"/>
<feature type="domain" description="LamG-like jellyroll fold" evidence="4">
    <location>
        <begin position="52"/>
        <end position="186"/>
    </location>
</feature>
<proteinExistence type="predicted"/>
<dbReference type="Pfam" id="PF09113">
    <property type="entry name" value="N-glycanase_C"/>
    <property type="match status" value="1"/>
</dbReference>
<dbReference type="InterPro" id="IPR013320">
    <property type="entry name" value="ConA-like_dom_sf"/>
</dbReference>
<dbReference type="Gene3D" id="2.60.120.230">
    <property type="match status" value="2"/>
</dbReference>
<dbReference type="InterPro" id="IPR008977">
    <property type="entry name" value="PHM/PNGase_F_dom_sf"/>
</dbReference>
<name>A0A2W7IME7_9FLAO</name>
<reference evidence="5 6" key="1">
    <citation type="submission" date="2018-06" db="EMBL/GenBank/DDBJ databases">
        <title>Genomic Encyclopedia of Archaeal and Bacterial Type Strains, Phase II (KMG-II): from individual species to whole genera.</title>
        <authorList>
            <person name="Goeker M."/>
        </authorList>
    </citation>
    <scope>NUCLEOTIDE SEQUENCE [LARGE SCALE GENOMIC DNA]</scope>
    <source>
        <strain evidence="5 6">DSM 15361</strain>
    </source>
</reference>
<dbReference type="SUPFAM" id="SSF49742">
    <property type="entry name" value="PHM/PNGase F"/>
    <property type="match status" value="2"/>
</dbReference>
<accession>A0A2W7IME7</accession>
<dbReference type="SUPFAM" id="SSF49899">
    <property type="entry name" value="Concanavalin A-like lectins/glucanases"/>
    <property type="match status" value="1"/>
</dbReference>
<dbReference type="GO" id="GO:0004553">
    <property type="term" value="F:hydrolase activity, hydrolyzing O-glycosyl compounds"/>
    <property type="evidence" value="ECO:0007669"/>
    <property type="project" value="UniProtKB-ARBA"/>
</dbReference>
<dbReference type="EMBL" id="QKYV01000005">
    <property type="protein sequence ID" value="PZW39793.1"/>
    <property type="molecule type" value="Genomic_DNA"/>
</dbReference>
<organism evidence="5 6">
    <name type="scientific">Mesonia algae</name>
    <dbReference type="NCBI Taxonomy" id="213248"/>
    <lineage>
        <taxon>Bacteria</taxon>
        <taxon>Pseudomonadati</taxon>
        <taxon>Bacteroidota</taxon>
        <taxon>Flavobacteriia</taxon>
        <taxon>Flavobacteriales</taxon>
        <taxon>Flavobacteriaceae</taxon>
        <taxon>Mesonia</taxon>
    </lineage>
</organism>
<dbReference type="GO" id="GO:0005975">
    <property type="term" value="P:carbohydrate metabolic process"/>
    <property type="evidence" value="ECO:0007669"/>
    <property type="project" value="UniProtKB-ARBA"/>
</dbReference>
<dbReference type="InterPro" id="IPR014784">
    <property type="entry name" value="Cu2_ascorb_mOase-like_C"/>
</dbReference>
<evidence type="ECO:0000313" key="5">
    <source>
        <dbReference type="EMBL" id="PZW39793.1"/>
    </source>
</evidence>
<evidence type="ECO:0000313" key="6">
    <source>
        <dbReference type="Proteomes" id="UP000249542"/>
    </source>
</evidence>
<evidence type="ECO:0000256" key="1">
    <source>
        <dbReference type="ARBA" id="ARBA00022729"/>
    </source>
</evidence>
<feature type="signal peptide" evidence="3">
    <location>
        <begin position="1"/>
        <end position="23"/>
    </location>
</feature>